<protein>
    <submittedName>
        <fullName evidence="2">Uncharacterized protein</fullName>
    </submittedName>
</protein>
<proteinExistence type="predicted"/>
<sequence>MTLFITLFIVFVVAKEPQVAPVIGFSNSFTFSHTGANKTLDLKTLNLDIQKSIESNVDHVVLFIDYNINTFDFEEFTKYNGYTTLRNYTLNSLSSFEAETTKISFVDVLSNLELTITNNKIHNRNVYLYTDSATLTDTSLFNFAQNYATVKILNQDDFTSISKSALVVIAFRNVGSFDRLKLNDQIIKNYFNQTSQYTNVAFYGSLHLVEKDTITSATWYNTATLSILFVVFILLVLLWFVMHFMLAVQSIGPAVFAKPKTD</sequence>
<reference evidence="2 3" key="1">
    <citation type="submission" date="2016-05" db="EMBL/GenBank/DDBJ databases">
        <title>First whole genome sequencing of Entamoeba histolytica HM1:IMSS-clone-6.</title>
        <authorList>
            <person name="Mukherjee Avik.K."/>
            <person name="Izumyama S."/>
            <person name="Nakada-Tsukui K."/>
            <person name="Nozaki T."/>
        </authorList>
    </citation>
    <scope>NUCLEOTIDE SEQUENCE [LARGE SCALE GENOMIC DNA]</scope>
    <source>
        <strain evidence="2 3">HM1:IMSS clone 6</strain>
    </source>
</reference>
<dbReference type="OMA" id="INEATWY"/>
<dbReference type="Proteomes" id="UP000078387">
    <property type="component" value="Unassembled WGS sequence"/>
</dbReference>
<evidence type="ECO:0000313" key="2">
    <source>
        <dbReference type="EMBL" id="GAT97391.1"/>
    </source>
</evidence>
<evidence type="ECO:0000313" key="3">
    <source>
        <dbReference type="Proteomes" id="UP000078387"/>
    </source>
</evidence>
<dbReference type="VEuPathDB" id="AmoebaDB:EHI8A_153080"/>
<name>A0A5K1UNS9_ENTHI</name>
<dbReference type="EMBL" id="BDEQ01000001">
    <property type="protein sequence ID" value="GAT97391.1"/>
    <property type="molecule type" value="Genomic_DNA"/>
</dbReference>
<feature type="transmembrane region" description="Helical" evidence="1">
    <location>
        <begin position="219"/>
        <end position="241"/>
    </location>
</feature>
<evidence type="ECO:0000256" key="1">
    <source>
        <dbReference type="SAM" id="Phobius"/>
    </source>
</evidence>
<dbReference type="SMR" id="A0A5K1UNS9"/>
<accession>A0A5K1UNS9</accession>
<comment type="caution">
    <text evidence="2">The sequence shown here is derived from an EMBL/GenBank/DDBJ whole genome shotgun (WGS) entry which is preliminary data.</text>
</comment>
<dbReference type="VEuPathDB" id="AmoebaDB:KM1_016140"/>
<keyword evidence="1" id="KW-0472">Membrane</keyword>
<keyword evidence="1" id="KW-1133">Transmembrane helix</keyword>
<dbReference type="AlphaFoldDB" id="A0A5K1UNS9"/>
<dbReference type="VEuPathDB" id="AmoebaDB:EHI7A_005520"/>
<dbReference type="VEuPathDB" id="AmoebaDB:EHI_044360"/>
<gene>
    <name evidence="2" type="ORF">CL6EHI_044360</name>
</gene>
<organism evidence="2 3">
    <name type="scientific">Entamoeba histolytica</name>
    <dbReference type="NCBI Taxonomy" id="5759"/>
    <lineage>
        <taxon>Eukaryota</taxon>
        <taxon>Amoebozoa</taxon>
        <taxon>Evosea</taxon>
        <taxon>Archamoebae</taxon>
        <taxon>Mastigamoebida</taxon>
        <taxon>Entamoebidae</taxon>
        <taxon>Entamoeba</taxon>
    </lineage>
</organism>
<dbReference type="VEuPathDB" id="AmoebaDB:EHI5A_012750"/>
<keyword evidence="1" id="KW-0812">Transmembrane</keyword>